<accession>A0A1F4W0F5</accession>
<evidence type="ECO:0000256" key="1">
    <source>
        <dbReference type="SAM" id="Coils"/>
    </source>
</evidence>
<feature type="domain" description="M23ase beta-sheet core" evidence="2">
    <location>
        <begin position="366"/>
        <end position="418"/>
    </location>
</feature>
<protein>
    <recommendedName>
        <fullName evidence="2">M23ase beta-sheet core domain-containing protein</fullName>
    </recommendedName>
</protein>
<keyword evidence="1" id="KW-0175">Coiled coil</keyword>
<dbReference type="CDD" id="cd12797">
    <property type="entry name" value="M23_peptidase"/>
    <property type="match status" value="2"/>
</dbReference>
<feature type="coiled-coil region" evidence="1">
    <location>
        <begin position="25"/>
        <end position="108"/>
    </location>
</feature>
<dbReference type="PANTHER" id="PTHR21666">
    <property type="entry name" value="PEPTIDASE-RELATED"/>
    <property type="match status" value="1"/>
</dbReference>
<feature type="coiled-coil region" evidence="1">
    <location>
        <begin position="170"/>
        <end position="246"/>
    </location>
</feature>
<dbReference type="InterPro" id="IPR011055">
    <property type="entry name" value="Dup_hybrid_motif"/>
</dbReference>
<evidence type="ECO:0000313" key="4">
    <source>
        <dbReference type="Proteomes" id="UP000176614"/>
    </source>
</evidence>
<dbReference type="Gene3D" id="2.70.70.10">
    <property type="entry name" value="Glucose Permease (Domain IIA)"/>
    <property type="match status" value="2"/>
</dbReference>
<dbReference type="PANTHER" id="PTHR21666:SF270">
    <property type="entry name" value="MUREIN HYDROLASE ACTIVATOR ENVC"/>
    <property type="match status" value="1"/>
</dbReference>
<dbReference type="Pfam" id="PF01551">
    <property type="entry name" value="Peptidase_M23"/>
    <property type="match status" value="1"/>
</dbReference>
<sequence>MRIKNILLLSIFLFVVFLTAKVALGEEGKNSIDDLQSEIEKLQKKIDDAQGKSKSLSNEIAVMDDKISQTEYRISITNNKISQKIEEINELTGDIEDLEKLIIKMSASITRQSQILSSRLRKSYMDGIKGNYGEPGMKSILTLFDKKLMSTGVRQEESLRALELEDNRLIDWMEDNRARYEAQKKTLAEKKQEEVIVREQLENERATLLAQKSILDDQQSQKQALLKKTQNDEAKYQKLLSDAQRELNSIINAAGAIIGQDGEEVDKGDVIGREGNTGYSFGSHLHFGVYRYSSLSEINGWNWYYSNYVDPAKKLESKNFRWDTGCSSSGNKTVGSGDWNWPMSSPTVTQGYGKTCWSDIYYGGNVHPGFDMDSGHGSPVYAVEDGTAYYCRNCLNDGGNGVFIFHDDNYMTIYWHLQ</sequence>
<dbReference type="InterPro" id="IPR016047">
    <property type="entry name" value="M23ase_b-sheet_dom"/>
</dbReference>
<gene>
    <name evidence="3" type="ORF">A2264_03420</name>
</gene>
<comment type="caution">
    <text evidence="3">The sequence shown here is derived from an EMBL/GenBank/DDBJ whole genome shotgun (WGS) entry which is preliminary data.</text>
</comment>
<dbReference type="Gene3D" id="1.10.287.1490">
    <property type="match status" value="1"/>
</dbReference>
<dbReference type="Proteomes" id="UP000176614">
    <property type="component" value="Unassembled WGS sequence"/>
</dbReference>
<dbReference type="AlphaFoldDB" id="A0A1F4W0F5"/>
<evidence type="ECO:0000313" key="3">
    <source>
        <dbReference type="EMBL" id="OGC62902.1"/>
    </source>
</evidence>
<evidence type="ECO:0000259" key="2">
    <source>
        <dbReference type="Pfam" id="PF01551"/>
    </source>
</evidence>
<organism evidence="3 4">
    <name type="scientific">candidate division WWE3 bacterium RIFOXYA2_FULL_46_9</name>
    <dbReference type="NCBI Taxonomy" id="1802636"/>
    <lineage>
        <taxon>Bacteria</taxon>
        <taxon>Katanobacteria</taxon>
    </lineage>
</organism>
<dbReference type="SUPFAM" id="SSF51261">
    <property type="entry name" value="Duplicated hybrid motif"/>
    <property type="match status" value="2"/>
</dbReference>
<reference evidence="3 4" key="1">
    <citation type="journal article" date="2016" name="Nat. Commun.">
        <title>Thousands of microbial genomes shed light on interconnected biogeochemical processes in an aquifer system.</title>
        <authorList>
            <person name="Anantharaman K."/>
            <person name="Brown C.T."/>
            <person name="Hug L.A."/>
            <person name="Sharon I."/>
            <person name="Castelle C.J."/>
            <person name="Probst A.J."/>
            <person name="Thomas B.C."/>
            <person name="Singh A."/>
            <person name="Wilkins M.J."/>
            <person name="Karaoz U."/>
            <person name="Brodie E.L."/>
            <person name="Williams K.H."/>
            <person name="Hubbard S.S."/>
            <person name="Banfield J.F."/>
        </authorList>
    </citation>
    <scope>NUCLEOTIDE SEQUENCE [LARGE SCALE GENOMIC DNA]</scope>
</reference>
<name>A0A1F4W0F5_UNCKA</name>
<dbReference type="GO" id="GO:0004222">
    <property type="term" value="F:metalloendopeptidase activity"/>
    <property type="evidence" value="ECO:0007669"/>
    <property type="project" value="TreeGrafter"/>
</dbReference>
<proteinExistence type="predicted"/>
<dbReference type="InterPro" id="IPR050570">
    <property type="entry name" value="Cell_wall_metabolism_enzyme"/>
</dbReference>
<dbReference type="EMBL" id="MEVT01000011">
    <property type="protein sequence ID" value="OGC62902.1"/>
    <property type="molecule type" value="Genomic_DNA"/>
</dbReference>